<evidence type="ECO:0000256" key="8">
    <source>
        <dbReference type="SAM" id="Coils"/>
    </source>
</evidence>
<sequence>MKHYNTIYMIIAGMLVTVSLSAQQPLRLSEQQPLSLSAQQPLSLSVQEPLTLEECRSMALTNNKQIAVAEQQVEKAGYGVKSYRANFLPKISVTGNYLLTTASMEREIPSFHLPTYVPDATGQLVPNILTTVDGVPIFKEYAFFPGMELNLKPNGTYLAGVRLEQPIYTGGKITSAYRMALLGEEMARLNRQKTEAEVILQADEAYWTYVRVLELKKVAEAYKEMLDQLGTDVTNAYEAGMVPRNDLLRVEVKRNEVELQLLKADNGVRLARMNLCHVIGLPLNSEITVAPHTTAPQEEALPLPDLALRPEVGLLMHQVELKEEQVKLARSEFLPQVGIGGNFSYANGLKLNDNKLLDNTAFSAVVSVQVPIFHWGEGKNRVRSAMAEKRMAQLQQEELTGMMELEVQQALQNYQESLAAIQLTNRSLSQAEENLRESRDRYDAGMETLSNLLEAQAMWQQAKSESVEAGCNAQLAETRYYKAAGKLK</sequence>
<dbReference type="InterPro" id="IPR051906">
    <property type="entry name" value="TolC-like"/>
</dbReference>
<keyword evidence="5" id="KW-0812">Transmembrane</keyword>
<evidence type="ECO:0000256" key="5">
    <source>
        <dbReference type="ARBA" id="ARBA00022692"/>
    </source>
</evidence>
<evidence type="ECO:0000256" key="3">
    <source>
        <dbReference type="ARBA" id="ARBA00022448"/>
    </source>
</evidence>
<dbReference type="GO" id="GO:0015288">
    <property type="term" value="F:porin activity"/>
    <property type="evidence" value="ECO:0007669"/>
    <property type="project" value="TreeGrafter"/>
</dbReference>
<evidence type="ECO:0000313" key="9">
    <source>
        <dbReference type="EMBL" id="CEA15223.1"/>
    </source>
</evidence>
<gene>
    <name evidence="9" type="ORF">ING2E5B_0456</name>
</gene>
<dbReference type="GO" id="GO:0015562">
    <property type="term" value="F:efflux transmembrane transporter activity"/>
    <property type="evidence" value="ECO:0007669"/>
    <property type="project" value="InterPro"/>
</dbReference>
<protein>
    <submittedName>
        <fullName evidence="9">Outer membrane efflux protein</fullName>
    </submittedName>
</protein>
<dbReference type="EMBL" id="LN515532">
    <property type="protein sequence ID" value="CEA15223.1"/>
    <property type="molecule type" value="Genomic_DNA"/>
</dbReference>
<keyword evidence="6" id="KW-0472">Membrane</keyword>
<name>A0A098BYI1_9BACT</name>
<dbReference type="PANTHER" id="PTHR30026:SF20">
    <property type="entry name" value="OUTER MEMBRANE PROTEIN TOLC"/>
    <property type="match status" value="1"/>
</dbReference>
<dbReference type="GO" id="GO:0009279">
    <property type="term" value="C:cell outer membrane"/>
    <property type="evidence" value="ECO:0007669"/>
    <property type="project" value="UniProtKB-SubCell"/>
</dbReference>
<evidence type="ECO:0000256" key="6">
    <source>
        <dbReference type="ARBA" id="ARBA00023136"/>
    </source>
</evidence>
<reference evidence="9 10" key="1">
    <citation type="submission" date="2014-08" db="EMBL/GenBank/DDBJ databases">
        <authorList>
            <person name="Wibberg D."/>
        </authorList>
    </citation>
    <scope>NUCLEOTIDE SEQUENCE [LARGE SCALE GENOMIC DNA]</scope>
    <source>
        <strain evidence="10">ING2-E5B</strain>
    </source>
</reference>
<feature type="coiled-coil region" evidence="8">
    <location>
        <begin position="411"/>
        <end position="448"/>
    </location>
</feature>
<proteinExistence type="inferred from homology"/>
<dbReference type="GO" id="GO:1990281">
    <property type="term" value="C:efflux pump complex"/>
    <property type="evidence" value="ECO:0007669"/>
    <property type="project" value="TreeGrafter"/>
</dbReference>
<dbReference type="Gene3D" id="1.20.1600.10">
    <property type="entry name" value="Outer membrane efflux proteins (OEP)"/>
    <property type="match status" value="1"/>
</dbReference>
<evidence type="ECO:0000256" key="1">
    <source>
        <dbReference type="ARBA" id="ARBA00004442"/>
    </source>
</evidence>
<dbReference type="Proteomes" id="UP000032417">
    <property type="component" value="Chromosome 1"/>
</dbReference>
<evidence type="ECO:0000313" key="10">
    <source>
        <dbReference type="Proteomes" id="UP000032417"/>
    </source>
</evidence>
<keyword evidence="3" id="KW-0813">Transport</keyword>
<dbReference type="OrthoDB" id="9807719at2"/>
<dbReference type="InterPro" id="IPR003423">
    <property type="entry name" value="OMP_efflux"/>
</dbReference>
<keyword evidence="7" id="KW-0998">Cell outer membrane</keyword>
<accession>A0A098BYI1</accession>
<keyword evidence="8" id="KW-0175">Coiled coil</keyword>
<dbReference type="PANTHER" id="PTHR30026">
    <property type="entry name" value="OUTER MEMBRANE PROTEIN TOLC"/>
    <property type="match status" value="1"/>
</dbReference>
<dbReference type="STRING" id="1562970.ING2E5B_0456"/>
<keyword evidence="4" id="KW-1134">Transmembrane beta strand</keyword>
<evidence type="ECO:0000256" key="7">
    <source>
        <dbReference type="ARBA" id="ARBA00023237"/>
    </source>
</evidence>
<dbReference type="AlphaFoldDB" id="A0A098BYI1"/>
<dbReference type="KEGG" id="pbt:ING2E5B_0456"/>
<dbReference type="SUPFAM" id="SSF56954">
    <property type="entry name" value="Outer membrane efflux proteins (OEP)"/>
    <property type="match status" value="1"/>
</dbReference>
<organism evidence="9 10">
    <name type="scientific">Fermentimonas caenicola</name>
    <dbReference type="NCBI Taxonomy" id="1562970"/>
    <lineage>
        <taxon>Bacteria</taxon>
        <taxon>Pseudomonadati</taxon>
        <taxon>Bacteroidota</taxon>
        <taxon>Bacteroidia</taxon>
        <taxon>Bacteroidales</taxon>
        <taxon>Dysgonomonadaceae</taxon>
        <taxon>Fermentimonas</taxon>
    </lineage>
</organism>
<evidence type="ECO:0000256" key="4">
    <source>
        <dbReference type="ARBA" id="ARBA00022452"/>
    </source>
</evidence>
<dbReference type="Pfam" id="PF02321">
    <property type="entry name" value="OEP"/>
    <property type="match status" value="2"/>
</dbReference>
<keyword evidence="10" id="KW-1185">Reference proteome</keyword>
<comment type="subcellular location">
    <subcellularLocation>
        <location evidence="1">Cell outer membrane</location>
    </subcellularLocation>
</comment>
<comment type="similarity">
    <text evidence="2">Belongs to the outer membrane factor (OMF) (TC 1.B.17) family.</text>
</comment>
<evidence type="ECO:0000256" key="2">
    <source>
        <dbReference type="ARBA" id="ARBA00007613"/>
    </source>
</evidence>
<dbReference type="HOGENOM" id="CLU_012817_12_1_10"/>